<dbReference type="AlphaFoldDB" id="A0A443J790"/>
<reference evidence="2 3" key="2">
    <citation type="submission" date="2019-01" db="EMBL/GenBank/DDBJ databases">
        <authorList>
            <person name="Li Y."/>
        </authorList>
    </citation>
    <scope>NUCLEOTIDE SEQUENCE [LARGE SCALE GENOMIC DNA]</scope>
    <source>
        <strain evidence="2 3">SK2B-1</strain>
    </source>
</reference>
<feature type="domain" description="HNH nuclease" evidence="1">
    <location>
        <begin position="52"/>
        <end position="96"/>
    </location>
</feature>
<keyword evidence="2" id="KW-0255">Endonuclease</keyword>
<reference evidence="2 3" key="1">
    <citation type="submission" date="2019-01" db="EMBL/GenBank/DDBJ databases">
        <title>Sinorhodobacter populi sp. nov. isolated from the symptomatic bark tissue of Populus euramericana canker.</title>
        <authorList>
            <person name="Xu G."/>
        </authorList>
    </citation>
    <scope>NUCLEOTIDE SEQUENCE [LARGE SCALE GENOMIC DNA]</scope>
    <source>
        <strain evidence="2 3">SK2B-1</strain>
    </source>
</reference>
<keyword evidence="2" id="KW-0378">Hydrolase</keyword>
<dbReference type="Proteomes" id="UP000284476">
    <property type="component" value="Unassembled WGS sequence"/>
</dbReference>
<comment type="caution">
    <text evidence="2">The sequence shown here is derived from an EMBL/GenBank/DDBJ whole genome shotgun (WGS) entry which is preliminary data.</text>
</comment>
<dbReference type="InterPro" id="IPR044925">
    <property type="entry name" value="His-Me_finger_sf"/>
</dbReference>
<dbReference type="Pfam" id="PF13392">
    <property type="entry name" value="HNH_3"/>
    <property type="match status" value="1"/>
</dbReference>
<protein>
    <submittedName>
        <fullName evidence="2">HNH endonuclease</fullName>
    </submittedName>
</protein>
<dbReference type="Gene3D" id="3.90.75.20">
    <property type="match status" value="1"/>
</dbReference>
<proteinExistence type="predicted"/>
<dbReference type="EMBL" id="SAUZ01000045">
    <property type="protein sequence ID" value="RWR16360.1"/>
    <property type="molecule type" value="Genomic_DNA"/>
</dbReference>
<keyword evidence="2" id="KW-0540">Nuclease</keyword>
<dbReference type="SUPFAM" id="SSF54060">
    <property type="entry name" value="His-Me finger endonucleases"/>
    <property type="match status" value="1"/>
</dbReference>
<accession>A0A443J790</accession>
<evidence type="ECO:0000313" key="2">
    <source>
        <dbReference type="EMBL" id="RWR16360.1"/>
    </source>
</evidence>
<name>A0A443J790_9RHOB</name>
<evidence type="ECO:0000313" key="3">
    <source>
        <dbReference type="Proteomes" id="UP000284476"/>
    </source>
</evidence>
<sequence>MLLKICQTCGAEFHTEKRARKFCSKRCSVVAQRVENPSRYRHQKVNGKQYLEHRLVMEAHLSRKLLPQEHVHHRNGIKTDNRIENLELISPEDHGRLHHPPKKSTITECVICGKVFTPHKTKRERTETCSDECRRKLISIRVRASTHG</sequence>
<evidence type="ECO:0000259" key="1">
    <source>
        <dbReference type="Pfam" id="PF13392"/>
    </source>
</evidence>
<dbReference type="RefSeq" id="WP_128210522.1">
    <property type="nucleotide sequence ID" value="NZ_JBHRSO010000025.1"/>
</dbReference>
<gene>
    <name evidence="2" type="ORF">D2T30_21815</name>
</gene>
<dbReference type="InterPro" id="IPR003615">
    <property type="entry name" value="HNH_nuc"/>
</dbReference>
<dbReference type="GO" id="GO:0004519">
    <property type="term" value="F:endonuclease activity"/>
    <property type="evidence" value="ECO:0007669"/>
    <property type="project" value="UniProtKB-KW"/>
</dbReference>
<organism evidence="2 3">
    <name type="scientific">Paenirhodobacter populi</name>
    <dbReference type="NCBI Taxonomy" id="2306993"/>
    <lineage>
        <taxon>Bacteria</taxon>
        <taxon>Pseudomonadati</taxon>
        <taxon>Pseudomonadota</taxon>
        <taxon>Alphaproteobacteria</taxon>
        <taxon>Rhodobacterales</taxon>
        <taxon>Rhodobacter group</taxon>
        <taxon>Paenirhodobacter</taxon>
    </lineage>
</organism>